<dbReference type="FunFam" id="3.30.2160.10:FF:000013">
    <property type="entry name" value="E3 ubiquitin-protein ligase TRIP12 isoform X1"/>
    <property type="match status" value="1"/>
</dbReference>
<evidence type="ECO:0000256" key="14">
    <source>
        <dbReference type="SAM" id="MobiDB-lite"/>
    </source>
</evidence>
<dbReference type="SUPFAM" id="SSF48371">
    <property type="entry name" value="ARM repeat"/>
    <property type="match status" value="1"/>
</dbReference>
<evidence type="ECO:0000256" key="9">
    <source>
        <dbReference type="ARBA" id="ARBA00022990"/>
    </source>
</evidence>
<evidence type="ECO:0000256" key="4">
    <source>
        <dbReference type="ARBA" id="ARBA00006331"/>
    </source>
</evidence>
<dbReference type="InterPro" id="IPR004170">
    <property type="entry name" value="WWE_dom"/>
</dbReference>
<dbReference type="Gene3D" id="3.30.2410.10">
    <property type="entry name" value="Hect, E3 ligase catalytic domain"/>
    <property type="match status" value="1"/>
</dbReference>
<feature type="compositionally biased region" description="Polar residues" evidence="14">
    <location>
        <begin position="338"/>
        <end position="352"/>
    </location>
</feature>
<sequence length="2486" mass="272700">MADPVQERTLSNVSGAHQRKKAKRFSKLAYKPEVTVTQEEELPRKRASTAANTLASLNCAHIDTALKLEKRRAKLGNTGSASASSQKSDKNTATASGATSERQSRRSQNRRAYNKNRANSSPSLQNSTSSAASKKSISVGRSVKSTNTDSVKDLGISSKLPDKKRFSSGVEPNFTRITRSRSHSSSLNIAEETSQNIRKRSSSAKSEKESKKLKKENKAKASTKPTNNISKKSSKQELKQGDNFTCTKDSEKDLSLERRRSLRSHGREFQEGLYLGETREISGPAGSITYKVNTNRRSKSSGSKSSVPQNHNSPIPAKRTKYSNKVGGQRNQEGHSSRALNTSDRTDLNITKRNLHRVFKDKPPKVSVPSIITKKGIKPSNQQSKQNLGSRASHQTVESSNRSEARHELYQVRRSQRAGPEHFTMPAPKDKKKREKGKQLTSTTGSCTSSSGPSTGPQSGSSGQTAATGSSSQRYHRNQPGPSSALGDKDGALDLDAAVPQQPAASGGLSQGGNATTQGAAQGSTNPLSGGGGSNSLLAPNALDSESDDSSEVGKLQALLEQRGLPPQLFGALGPRMQSLLHRTMGANTSSKAQQLLAGLQQTGDESQQLQAVIEMCQMLVMGNEDTLAGFPVKSVVPALITLLGMEHNFDMMNHACRALTYMMEALPRSSGVVADAVPVFLEKLQVIQCMDVAEQSLTALDMLSRRHSKTILQARGVASCLMYLDFFSINAQRAALSVTSNCCQNLHAEEFHFVADSLPLLAARLTQQDKKSVECVCVAFSRLVDSFQHDPQRLQEIASLELLTNAQQLLLVSPPVIATGTFITVLRMLSVMCANCPDLAITLLKQNIADTLLYLLTGSSIPSKQDEVELSQRSPQELYEITCLIGELMPRLPTDGIFSVDSLLEKPSSNVQDAVQWLWQDDRSLWHLYTPIDSRIIEAAYLNSEDEISLSTLGRTYTVDFHSMQQINEDTGTTRPVQRKINTHLLDNPPNFPSGGVTQPQNIETTVSNQIPGQHLDLSARPSNSQRDARVACLREERGLAAAFIRSLFSVLYEVYSSSAGPAVRCKCLKALLRMVYYANADLLKEVLKNQVVSSHIAGMMASTDLRIVVGALQMADILMQKLPDVFGVHFRREGVMHQIKQLADPSVPLSVSPPKVPPSHSLNNDETKFGIPGVSNLTTVSCVKIGHTSKDNFVASKCNTSAVKSGSKSGSTRAMPAGFNPAMCAIDATNLMATAHGGSIAHTMLTNANNSLASFASGAIGTGNIPTGIVEPLEGSSSNGNHLLIPLPASAMAHSPLSAFTSHHTATAAVVDNHHHGYATIQPNVQAHSHMSSKQRYAELMREAAQINDPPINIHKHRDQGHYHSNLATQNPAIQPAGQNNQSTAPGQSSPSQMRLSDVLKRKRPPKRPTLSSRLKSRTTPTTNEADVNLSTSMMQDLFTKATNLGGGTQAATSGVTAPPRSRFAGATSKTTSFLASLNPAKWGRGQSTSQHVASYSKDPSGSSCGGLDKSLSNSNITAGNREKARTWVREQASKFMESYAESEECGPPHPALCVLSRLTAAIEKLPGDESDCQTAMFDLRNILIESDISPFEVNHSGLIKALINFMTLEEGKVNRDERLKIFLHVFTGLPLRIQNVTSVRELQDWNPMYFSALVAKLSGCVSQLEQFPVKVHDLPAGPNGTRGGGTSALKFFNTHQLKCNLQRHPDCTNLKQWKGGTVKIDPLALVQAIERYLVVRGYGRLRDKDNADSDDDNSEDDIDDTLATVVFAQTGSRHKLQFLIGDNVLPYTMTVYQAVRQFSPTANDQSEIDTESEMPLGNAGVWVQTHTIYYRPLSEDAGGSNKSISSQHSTRKGKISSKSHMRRKGDELWNEGIIPPLASPLKQFLVQSLPDSVTIQDASLEVLCLLRVLCSLNRHWNILYPSLEYVSIITNSEFINSKIAAKANRQLQDPLVIMTGNLPQWLHQIAAACPFLFPFETRQLLFYANSFDRDRALQRLIDSSPEINSNDTSERVTPRLDRRKRTISRDDILKQAEAVIQDLASSKALLEIQYENEVGTGLGPTLEFYALVSRELQRADLDLWHGSDNFKHRQNSISDIIKNNDTASVNSEDSYKMKQADNNGQLIIDNNLDMPPLAVDESNFRTNNITASDSDSSIAYVHSSVGLFPMALGRTTKVSQMSKLKSKFKFLGKFMAKAVMDSRMLDLPFSTSFYRWLLGQEHQLSLPDLASVAPEVHRTLVRLQDTVRRRDSIMADTTLLASDRQRLIEGLTLDGCSIVDLGLDFVLPGYANIELKKGGKDTPVTLDNLDQYIKLVVHWFLYEGVARQMDAFREGFESVFPLSALRMFYPEELEGVFCGSNVSGGNSNWDIRYLQECCRTDHGYVQDSRVIKFLFEILSSYNKEEQRKFVQFITGSPRLPTGGFKALSPPLTIVRKTLEPNMDPDDYLPSVMTCVNYLKLPEYSTIEVMRTKLRIAASEGQHSFHLS</sequence>
<dbReference type="GO" id="GO:0006281">
    <property type="term" value="P:DNA repair"/>
    <property type="evidence" value="ECO:0007669"/>
    <property type="project" value="UniProtKB-KW"/>
</dbReference>
<evidence type="ECO:0000256" key="10">
    <source>
        <dbReference type="ARBA" id="ARBA00023204"/>
    </source>
</evidence>
<feature type="compositionally biased region" description="Basic residues" evidence="14">
    <location>
        <begin position="1852"/>
        <end position="1864"/>
    </location>
</feature>
<feature type="compositionally biased region" description="Polar residues" evidence="14">
    <location>
        <begin position="1488"/>
        <end position="1505"/>
    </location>
</feature>
<evidence type="ECO:0000256" key="8">
    <source>
        <dbReference type="ARBA" id="ARBA00022786"/>
    </source>
</evidence>
<dbReference type="EMBL" id="GIIL01004788">
    <property type="protein sequence ID" value="NOV48514.1"/>
    <property type="molecule type" value="Transcribed_RNA"/>
</dbReference>
<dbReference type="UniPathway" id="UPA00143"/>
<dbReference type="FunFam" id="3.30.720.50:FF:000001">
    <property type="entry name" value="E3 ubiquitin-protein ligase TRIP12 isoform X1"/>
    <property type="match status" value="1"/>
</dbReference>
<feature type="compositionally biased region" description="Polar residues" evidence="14">
    <location>
        <begin position="1412"/>
        <end position="1430"/>
    </location>
</feature>
<dbReference type="SMART" id="SM00678">
    <property type="entry name" value="WWE"/>
    <property type="match status" value="1"/>
</dbReference>
<feature type="region of interest" description="Disordered" evidence="14">
    <location>
        <begin position="1840"/>
        <end position="1864"/>
    </location>
</feature>
<evidence type="ECO:0000256" key="2">
    <source>
        <dbReference type="ARBA" id="ARBA00004642"/>
    </source>
</evidence>
<accession>A0A6M2DRQ6</accession>
<protein>
    <recommendedName>
        <fullName evidence="13">E3 ubiquitin-protein ligase</fullName>
        <ecNumber evidence="13">2.3.2.26</ecNumber>
    </recommendedName>
</protein>
<evidence type="ECO:0000256" key="11">
    <source>
        <dbReference type="ARBA" id="ARBA00023242"/>
    </source>
</evidence>
<comment type="similarity">
    <text evidence="4 13">Belongs to the UPL family. K-HECT subfamily.</text>
</comment>
<evidence type="ECO:0000256" key="1">
    <source>
        <dbReference type="ARBA" id="ARBA00000885"/>
    </source>
</evidence>
<keyword evidence="10" id="KW-0234">DNA repair</keyword>
<dbReference type="InterPro" id="IPR045322">
    <property type="entry name" value="HECTD1/TRIP12-like"/>
</dbReference>
<dbReference type="FunFam" id="3.30.2410.10:FF:000005">
    <property type="entry name" value="E3 ubiquitin-protein ligase TRIP12 isoform X1"/>
    <property type="match status" value="1"/>
</dbReference>
<dbReference type="SMART" id="SM00119">
    <property type="entry name" value="HECTc"/>
    <property type="match status" value="1"/>
</dbReference>
<dbReference type="SUPFAM" id="SSF56204">
    <property type="entry name" value="Hect, E3 ligase catalytic domain"/>
    <property type="match status" value="1"/>
</dbReference>
<keyword evidence="8 12" id="KW-0833">Ubl conjugation pathway</keyword>
<dbReference type="PROSITE" id="PS50918">
    <property type="entry name" value="WWE"/>
    <property type="match status" value="1"/>
</dbReference>
<feature type="compositionally biased region" description="Basic residues" evidence="14">
    <location>
        <begin position="105"/>
        <end position="114"/>
    </location>
</feature>
<feature type="compositionally biased region" description="Basic and acidic residues" evidence="14">
    <location>
        <begin position="248"/>
        <end position="270"/>
    </location>
</feature>
<feature type="compositionally biased region" description="Basic residues" evidence="14">
    <location>
        <begin position="17"/>
        <end position="26"/>
    </location>
</feature>
<comment type="catalytic activity">
    <reaction evidence="1 13">
        <text>S-ubiquitinyl-[E2 ubiquitin-conjugating enzyme]-L-cysteine + [acceptor protein]-L-lysine = [E2 ubiquitin-conjugating enzyme]-L-cysteine + N(6)-ubiquitinyl-[acceptor protein]-L-lysine.</text>
        <dbReference type="EC" id="2.3.2.26"/>
    </reaction>
</comment>
<feature type="compositionally biased region" description="Low complexity" evidence="14">
    <location>
        <begin position="512"/>
        <end position="528"/>
    </location>
</feature>
<evidence type="ECO:0000256" key="12">
    <source>
        <dbReference type="PROSITE-ProRule" id="PRU00104"/>
    </source>
</evidence>
<dbReference type="GO" id="GO:0043161">
    <property type="term" value="P:proteasome-mediated ubiquitin-dependent protein catabolic process"/>
    <property type="evidence" value="ECO:0007669"/>
    <property type="project" value="TreeGrafter"/>
</dbReference>
<dbReference type="Pfam" id="PF25579">
    <property type="entry name" value="TPR_TRIP12_N"/>
    <property type="match status" value="1"/>
</dbReference>
<dbReference type="InterPro" id="IPR035983">
    <property type="entry name" value="Hect_E3_ubiquitin_ligase"/>
</dbReference>
<feature type="compositionally biased region" description="Polar residues" evidence="14">
    <location>
        <begin position="187"/>
        <end position="196"/>
    </location>
</feature>
<dbReference type="Gene3D" id="3.90.1750.10">
    <property type="entry name" value="Hect, E3 ligase catalytic domains"/>
    <property type="match status" value="1"/>
</dbReference>
<dbReference type="GO" id="GO:0016607">
    <property type="term" value="C:nuclear speck"/>
    <property type="evidence" value="ECO:0007669"/>
    <property type="project" value="TreeGrafter"/>
</dbReference>
<dbReference type="CDD" id="cd00078">
    <property type="entry name" value="HECTc"/>
    <property type="match status" value="1"/>
</dbReference>
<name>A0A6M2DRQ6_XENCH</name>
<dbReference type="InterPro" id="IPR018123">
    <property type="entry name" value="WWE-dom_subgr"/>
</dbReference>
<dbReference type="Pfam" id="PF00632">
    <property type="entry name" value="HECT"/>
    <property type="match status" value="1"/>
</dbReference>
<feature type="region of interest" description="Disordered" evidence="14">
    <location>
        <begin position="1373"/>
        <end position="1430"/>
    </location>
</feature>
<dbReference type="FunFam" id="1.25.10.10:FF:000018">
    <property type="entry name" value="E3 ubiquitin-protein ligase TRIP12 isoform X3"/>
    <property type="match status" value="1"/>
</dbReference>
<dbReference type="Pfam" id="PF02825">
    <property type="entry name" value="WWE"/>
    <property type="match status" value="1"/>
</dbReference>
<dbReference type="GO" id="GO:0008270">
    <property type="term" value="F:zinc ion binding"/>
    <property type="evidence" value="ECO:0007669"/>
    <property type="project" value="InterPro"/>
</dbReference>
<dbReference type="Gene3D" id="3.30.720.50">
    <property type="match status" value="1"/>
</dbReference>
<dbReference type="Gene3D" id="1.25.10.10">
    <property type="entry name" value="Leucine-rich Repeat Variant"/>
    <property type="match status" value="1"/>
</dbReference>
<dbReference type="EC" id="2.3.2.26" evidence="13"/>
<evidence type="ECO:0000256" key="6">
    <source>
        <dbReference type="ARBA" id="ARBA00022679"/>
    </source>
</evidence>
<organism evidence="17">
    <name type="scientific">Xenopsylla cheopis</name>
    <name type="common">Oriental rat flea</name>
    <name type="synonym">Pulex cheopis</name>
    <dbReference type="NCBI Taxonomy" id="163159"/>
    <lineage>
        <taxon>Eukaryota</taxon>
        <taxon>Metazoa</taxon>
        <taxon>Ecdysozoa</taxon>
        <taxon>Arthropoda</taxon>
        <taxon>Hexapoda</taxon>
        <taxon>Insecta</taxon>
        <taxon>Pterygota</taxon>
        <taxon>Neoptera</taxon>
        <taxon>Endopterygota</taxon>
        <taxon>Siphonaptera</taxon>
        <taxon>Pulicidae</taxon>
        <taxon>Xenopsyllinae</taxon>
        <taxon>Xenopsylla</taxon>
    </lineage>
</organism>
<dbReference type="InterPro" id="IPR016024">
    <property type="entry name" value="ARM-type_fold"/>
</dbReference>
<comment type="subcellular location">
    <subcellularLocation>
        <location evidence="2">Nucleus</location>
        <location evidence="2">Nucleoplasm</location>
    </subcellularLocation>
</comment>
<feature type="active site" description="Glycyl thioester intermediate" evidence="12">
    <location>
        <position position="2453"/>
    </location>
</feature>
<feature type="region of interest" description="Disordered" evidence="14">
    <location>
        <begin position="1486"/>
        <end position="1519"/>
    </location>
</feature>
<dbReference type="InterPro" id="IPR037197">
    <property type="entry name" value="WWE_dom_sf"/>
</dbReference>
<feature type="domain" description="WWE" evidence="16">
    <location>
        <begin position="904"/>
        <end position="980"/>
    </location>
</feature>
<dbReference type="InterPro" id="IPR057948">
    <property type="entry name" value="TPR_TRIP12_N"/>
</dbReference>
<feature type="domain" description="HECT" evidence="15">
    <location>
        <begin position="2187"/>
        <end position="2486"/>
    </location>
</feature>
<evidence type="ECO:0000259" key="15">
    <source>
        <dbReference type="PROSITE" id="PS50237"/>
    </source>
</evidence>
<feature type="compositionally biased region" description="Polar residues" evidence="14">
    <location>
        <begin position="1373"/>
        <end position="1397"/>
    </location>
</feature>
<dbReference type="PANTHER" id="PTHR45670:SF13">
    <property type="entry name" value="E3 UBIQUITIN-PROTEIN LIGASE TRIP12"/>
    <property type="match status" value="1"/>
</dbReference>
<feature type="compositionally biased region" description="Polar residues" evidence="14">
    <location>
        <begin position="77"/>
        <end position="101"/>
    </location>
</feature>
<evidence type="ECO:0000256" key="13">
    <source>
        <dbReference type="RuleBase" id="RU369009"/>
    </source>
</evidence>
<keyword evidence="6 13" id="KW-0808">Transferase</keyword>
<comment type="pathway">
    <text evidence="3 13">Protein modification; protein ubiquitination.</text>
</comment>
<dbReference type="PANTHER" id="PTHR45670">
    <property type="entry name" value="E3 UBIQUITIN-PROTEIN LIGASE TRIP12"/>
    <property type="match status" value="1"/>
</dbReference>
<feature type="region of interest" description="Disordered" evidence="14">
    <location>
        <begin position="73"/>
        <end position="554"/>
    </location>
</feature>
<feature type="compositionally biased region" description="Low complexity" evidence="14">
    <location>
        <begin position="441"/>
        <end position="473"/>
    </location>
</feature>
<reference evidence="17" key="1">
    <citation type="submission" date="2020-03" db="EMBL/GenBank/DDBJ databases">
        <title>Transcriptomic Profiling of the Digestive Tract of the Rat Flea, Xenopsylla cheopis, Following Blood Feeding and Infection with Yersinia pestis.</title>
        <authorList>
            <person name="Bland D.M."/>
            <person name="Martens C.A."/>
            <person name="Virtaneva K."/>
            <person name="Kanakabandi K."/>
            <person name="Long D."/>
            <person name="Rosenke R."/>
            <person name="Saturday G.A."/>
            <person name="Hoyt F.H."/>
            <person name="Bruno D.P."/>
            <person name="Ribeiro J.M.C."/>
            <person name="Hinnebusch J."/>
        </authorList>
    </citation>
    <scope>NUCLEOTIDE SEQUENCE</scope>
</reference>
<feature type="compositionally biased region" description="Low complexity" evidence="14">
    <location>
        <begin position="118"/>
        <end position="138"/>
    </location>
</feature>
<keyword evidence="7" id="KW-0227">DNA damage</keyword>
<dbReference type="GO" id="GO:0009966">
    <property type="term" value="P:regulation of signal transduction"/>
    <property type="evidence" value="ECO:0007669"/>
    <property type="project" value="UniProtKB-ARBA"/>
</dbReference>
<dbReference type="PROSITE" id="PS50237">
    <property type="entry name" value="HECT"/>
    <property type="match status" value="1"/>
</dbReference>
<feature type="region of interest" description="Disordered" evidence="14">
    <location>
        <begin position="1"/>
        <end position="56"/>
    </location>
</feature>
<evidence type="ECO:0000313" key="17">
    <source>
        <dbReference type="EMBL" id="NOV48514.1"/>
    </source>
</evidence>
<dbReference type="InterPro" id="IPR000569">
    <property type="entry name" value="HECT_dom"/>
</dbReference>
<dbReference type="GO" id="GO:0061630">
    <property type="term" value="F:ubiquitin protein ligase activity"/>
    <property type="evidence" value="ECO:0007669"/>
    <property type="project" value="UniProtKB-UniRule"/>
</dbReference>
<keyword evidence="9" id="KW-0007">Acetylation</keyword>
<feature type="compositionally biased region" description="Basic and acidic residues" evidence="14">
    <location>
        <begin position="401"/>
        <end position="411"/>
    </location>
</feature>
<dbReference type="GO" id="GO:0000209">
    <property type="term" value="P:protein polyubiquitination"/>
    <property type="evidence" value="ECO:0007669"/>
    <property type="project" value="TreeGrafter"/>
</dbReference>
<evidence type="ECO:0000256" key="5">
    <source>
        <dbReference type="ARBA" id="ARBA00022553"/>
    </source>
</evidence>
<dbReference type="SUPFAM" id="SSF117839">
    <property type="entry name" value="WWE domain"/>
    <property type="match status" value="1"/>
</dbReference>
<keyword evidence="11" id="KW-0539">Nucleus</keyword>
<dbReference type="InterPro" id="IPR011989">
    <property type="entry name" value="ARM-like"/>
</dbReference>
<keyword evidence="5" id="KW-0597">Phosphoprotein</keyword>
<evidence type="ECO:0000256" key="3">
    <source>
        <dbReference type="ARBA" id="ARBA00004906"/>
    </source>
</evidence>
<feature type="compositionally biased region" description="Polar residues" evidence="14">
    <location>
        <begin position="379"/>
        <end position="400"/>
    </location>
</feature>
<proteinExistence type="inferred from homology"/>
<evidence type="ECO:0000259" key="16">
    <source>
        <dbReference type="PROSITE" id="PS50918"/>
    </source>
</evidence>
<evidence type="ECO:0000256" key="7">
    <source>
        <dbReference type="ARBA" id="ARBA00022763"/>
    </source>
</evidence>